<accession>A0A6N2T2D9</accession>
<dbReference type="SUPFAM" id="SSF55729">
    <property type="entry name" value="Acyl-CoA N-acyltransferases (Nat)"/>
    <property type="match status" value="2"/>
</dbReference>
<dbReference type="PANTHER" id="PTHR41373:SF1">
    <property type="entry name" value="PHOSPHATIDYLGLYCEROL LYSYLTRANSFERASE C-TERMINAL DOMAIN-CONTAINING PROTEIN"/>
    <property type="match status" value="1"/>
</dbReference>
<gene>
    <name evidence="2" type="ORF">AULFYP135_01220</name>
</gene>
<sequence>MVEFHPIQLSDRTWIGELFHLSQYRGSEYCFSNSYNWRKAYQIECTRLGNRALIRSDGGHGRNYLYPAGDGDLKEAILAMKADADKDGLPFRLNGVTDEMRDCLEENFPGAFEFSERRDQFDYIYSVDKLSSLSGKKLHGKRNHINRFLETYDWRFEPLTLDNLPYAFEMNQQWKQIIAQEGEDNQSLDQEGEAVKSAFDHFTDLGLKGGLLIADGRPVAYTMGSPLTEDTFIVHIEKAFWDVPGAYPMINQQFVRYACEGFTYVNREDDTGDEGLRKAKQSYYPDILLRKFHAVWRG</sequence>
<dbReference type="PANTHER" id="PTHR41373">
    <property type="entry name" value="DUF2156 DOMAIN-CONTAINING PROTEIN"/>
    <property type="match status" value="1"/>
</dbReference>
<dbReference type="Pfam" id="PF09924">
    <property type="entry name" value="LPG_synthase_C"/>
    <property type="match status" value="1"/>
</dbReference>
<organism evidence="2">
    <name type="scientific">uncultured Anaerotruncus sp</name>
    <dbReference type="NCBI Taxonomy" id="905011"/>
    <lineage>
        <taxon>Bacteria</taxon>
        <taxon>Bacillati</taxon>
        <taxon>Bacillota</taxon>
        <taxon>Clostridia</taxon>
        <taxon>Eubacteriales</taxon>
        <taxon>Oscillospiraceae</taxon>
        <taxon>Anaerotruncus</taxon>
        <taxon>environmental samples</taxon>
    </lineage>
</organism>
<dbReference type="PIRSF" id="PIRSF018688">
    <property type="entry name" value="UCP018688"/>
    <property type="match status" value="1"/>
</dbReference>
<feature type="domain" description="Phosphatidylglycerol lysyltransferase C-terminal" evidence="1">
    <location>
        <begin position="21"/>
        <end position="294"/>
    </location>
</feature>
<dbReference type="Gene3D" id="3.40.630.30">
    <property type="match status" value="1"/>
</dbReference>
<dbReference type="InterPro" id="IPR016181">
    <property type="entry name" value="Acyl_CoA_acyltransferase"/>
</dbReference>
<dbReference type="InterPro" id="IPR016732">
    <property type="entry name" value="UCP018688"/>
</dbReference>
<dbReference type="EMBL" id="CACRSL010000003">
    <property type="protein sequence ID" value="VYS99566.1"/>
    <property type="molecule type" value="Genomic_DNA"/>
</dbReference>
<evidence type="ECO:0000313" key="2">
    <source>
        <dbReference type="EMBL" id="VYS99566.1"/>
    </source>
</evidence>
<proteinExistence type="predicted"/>
<dbReference type="AlphaFoldDB" id="A0A6N2T2D9"/>
<evidence type="ECO:0000259" key="1">
    <source>
        <dbReference type="Pfam" id="PF09924"/>
    </source>
</evidence>
<reference evidence="2" key="1">
    <citation type="submission" date="2019-11" db="EMBL/GenBank/DDBJ databases">
        <authorList>
            <person name="Feng L."/>
        </authorList>
    </citation>
    <scope>NUCLEOTIDE SEQUENCE</scope>
    <source>
        <strain evidence="2">AundefinedLFYP135</strain>
    </source>
</reference>
<protein>
    <recommendedName>
        <fullName evidence="1">Phosphatidylglycerol lysyltransferase C-terminal domain-containing protein</fullName>
    </recommendedName>
</protein>
<dbReference type="InterPro" id="IPR024320">
    <property type="entry name" value="LPG_synthase_C"/>
</dbReference>
<name>A0A6N2T2D9_9FIRM</name>